<evidence type="ECO:0000313" key="1">
    <source>
        <dbReference type="EMBL" id="KAF2317172.1"/>
    </source>
</evidence>
<dbReference type="EMBL" id="JAAGAX010000004">
    <property type="protein sequence ID" value="KAF2317172.1"/>
    <property type="molecule type" value="Genomic_DNA"/>
</dbReference>
<name>A0A6A6MTH4_HEVBR</name>
<reference evidence="1 2" key="1">
    <citation type="journal article" date="2020" name="Mol. Plant">
        <title>The Chromosome-Based Rubber Tree Genome Provides New Insights into Spurge Genome Evolution and Rubber Biosynthesis.</title>
        <authorList>
            <person name="Liu J."/>
            <person name="Shi C."/>
            <person name="Shi C.C."/>
            <person name="Li W."/>
            <person name="Zhang Q.J."/>
            <person name="Zhang Y."/>
            <person name="Li K."/>
            <person name="Lu H.F."/>
            <person name="Shi C."/>
            <person name="Zhu S.T."/>
            <person name="Xiao Z.Y."/>
            <person name="Nan H."/>
            <person name="Yue Y."/>
            <person name="Zhu X.G."/>
            <person name="Wu Y."/>
            <person name="Hong X.N."/>
            <person name="Fan G.Y."/>
            <person name="Tong Y."/>
            <person name="Zhang D."/>
            <person name="Mao C.L."/>
            <person name="Liu Y.L."/>
            <person name="Hao S.J."/>
            <person name="Liu W.Q."/>
            <person name="Lv M.Q."/>
            <person name="Zhang H.B."/>
            <person name="Liu Y."/>
            <person name="Hu-Tang G.R."/>
            <person name="Wang J.P."/>
            <person name="Wang J.H."/>
            <person name="Sun Y.H."/>
            <person name="Ni S.B."/>
            <person name="Chen W.B."/>
            <person name="Zhang X.C."/>
            <person name="Jiao Y.N."/>
            <person name="Eichler E.E."/>
            <person name="Li G.H."/>
            <person name="Liu X."/>
            <person name="Gao L.Z."/>
        </authorList>
    </citation>
    <scope>NUCLEOTIDE SEQUENCE [LARGE SCALE GENOMIC DNA]</scope>
    <source>
        <strain evidence="2">cv. GT1</strain>
        <tissue evidence="1">Leaf</tissue>
    </source>
</reference>
<accession>A0A6A6MTH4</accession>
<comment type="caution">
    <text evidence="1">The sequence shown here is derived from an EMBL/GenBank/DDBJ whole genome shotgun (WGS) entry which is preliminary data.</text>
</comment>
<gene>
    <name evidence="1" type="ORF">GH714_014285</name>
</gene>
<dbReference type="Proteomes" id="UP000467840">
    <property type="component" value="Chromosome 6"/>
</dbReference>
<dbReference type="AlphaFoldDB" id="A0A6A6MTH4"/>
<keyword evidence="2" id="KW-1185">Reference proteome</keyword>
<evidence type="ECO:0000313" key="2">
    <source>
        <dbReference type="Proteomes" id="UP000467840"/>
    </source>
</evidence>
<protein>
    <submittedName>
        <fullName evidence="1">Uncharacterized protein</fullName>
    </submittedName>
</protein>
<sequence>MKRVHVLNFLFNPKIFFNLELFVVAFRNLHSGFHRSWVVSAEALRMTKLEEQLGILRETSRRDFVEVRVEVKGIKTNMRVNVREEMEVGTVNIKNAILVELKPLLLNLMNNKGKETYVRDGEMAGNENRGIFAYAK</sequence>
<organism evidence="1 2">
    <name type="scientific">Hevea brasiliensis</name>
    <name type="common">Para rubber tree</name>
    <name type="synonym">Siphonia brasiliensis</name>
    <dbReference type="NCBI Taxonomy" id="3981"/>
    <lineage>
        <taxon>Eukaryota</taxon>
        <taxon>Viridiplantae</taxon>
        <taxon>Streptophyta</taxon>
        <taxon>Embryophyta</taxon>
        <taxon>Tracheophyta</taxon>
        <taxon>Spermatophyta</taxon>
        <taxon>Magnoliopsida</taxon>
        <taxon>eudicotyledons</taxon>
        <taxon>Gunneridae</taxon>
        <taxon>Pentapetalae</taxon>
        <taxon>rosids</taxon>
        <taxon>fabids</taxon>
        <taxon>Malpighiales</taxon>
        <taxon>Euphorbiaceae</taxon>
        <taxon>Crotonoideae</taxon>
        <taxon>Micrandreae</taxon>
        <taxon>Hevea</taxon>
    </lineage>
</organism>
<proteinExistence type="predicted"/>